<dbReference type="PANTHER" id="PTHR30576">
    <property type="entry name" value="COLANIC BIOSYNTHESIS UDP-GLUCOSE LIPID CARRIER TRANSFERASE"/>
    <property type="match status" value="1"/>
</dbReference>
<dbReference type="GO" id="GO:0016780">
    <property type="term" value="F:phosphotransferase activity, for other substituted phosphate groups"/>
    <property type="evidence" value="ECO:0007669"/>
    <property type="project" value="TreeGrafter"/>
</dbReference>
<feature type="domain" description="Bacterial sugar transferase" evidence="2">
    <location>
        <begin position="7"/>
        <end position="180"/>
    </location>
</feature>
<dbReference type="PANTHER" id="PTHR30576:SF0">
    <property type="entry name" value="UNDECAPRENYL-PHOSPHATE N-ACETYLGALACTOSAMINYL 1-PHOSPHATE TRANSFERASE-RELATED"/>
    <property type="match status" value="1"/>
</dbReference>
<comment type="similarity">
    <text evidence="1">Belongs to the bacterial sugar transferase family.</text>
</comment>
<sequence length="186" mass="20919">MYKKGFKRFLDITISLLLLLLCLLPFIVIAIAIRIDSKGNILFIQERIGQNREPFKIIKFRTMVFNAPSLGGSSTLSNDPRITKVGAILRKLSLDELPQLINVFKGDMSLIGYRPDVDANLDYDYQVVYTLKPGITGLAQVSGRSLLNTECKTKLEIEYAKNISFLLDLKILLKTIPVLLNTKVSN</sequence>
<reference evidence="3 4" key="1">
    <citation type="submission" date="2018-12" db="EMBL/GenBank/DDBJ databases">
        <authorList>
            <consortium name="Pathogen Informatics"/>
        </authorList>
    </citation>
    <scope>NUCLEOTIDE SEQUENCE [LARGE SCALE GENOMIC DNA]</scope>
    <source>
        <strain evidence="3 4">NCTC12871</strain>
    </source>
</reference>
<gene>
    <name evidence="3" type="primary">wcaJ</name>
    <name evidence="3" type="ORF">NCTC12871_01323</name>
</gene>
<evidence type="ECO:0000313" key="3">
    <source>
        <dbReference type="EMBL" id="VEJ09836.1"/>
    </source>
</evidence>
<dbReference type="KEGG" id="adp:NCTC12871_01323"/>
<evidence type="ECO:0000256" key="1">
    <source>
        <dbReference type="ARBA" id="ARBA00006464"/>
    </source>
</evidence>
<evidence type="ECO:0000259" key="2">
    <source>
        <dbReference type="Pfam" id="PF02397"/>
    </source>
</evidence>
<protein>
    <submittedName>
        <fullName evidence="3">Undecaprenyl-galactosyl transferase</fullName>
    </submittedName>
</protein>
<evidence type="ECO:0000313" key="4">
    <source>
        <dbReference type="Proteomes" id="UP000279799"/>
    </source>
</evidence>
<keyword evidence="4" id="KW-1185">Reference proteome</keyword>
<dbReference type="EMBL" id="LR134510">
    <property type="protein sequence ID" value="VEJ09836.1"/>
    <property type="molecule type" value="Genomic_DNA"/>
</dbReference>
<dbReference type="Proteomes" id="UP000279799">
    <property type="component" value="Chromosome"/>
</dbReference>
<organism evidence="3 4">
    <name type="scientific">Actinobacillus delphinicola</name>
    <dbReference type="NCBI Taxonomy" id="51161"/>
    <lineage>
        <taxon>Bacteria</taxon>
        <taxon>Pseudomonadati</taxon>
        <taxon>Pseudomonadota</taxon>
        <taxon>Gammaproteobacteria</taxon>
        <taxon>Pasteurellales</taxon>
        <taxon>Pasteurellaceae</taxon>
        <taxon>Actinobacillus</taxon>
    </lineage>
</organism>
<accession>A0A448TV64</accession>
<dbReference type="OrthoDB" id="9808602at2"/>
<dbReference type="RefSeq" id="WP_126600093.1">
    <property type="nucleotide sequence ID" value="NZ_LR134510.1"/>
</dbReference>
<name>A0A448TV64_9PAST</name>
<dbReference type="InterPro" id="IPR003362">
    <property type="entry name" value="Bact_transf"/>
</dbReference>
<proteinExistence type="inferred from homology"/>
<dbReference type="Pfam" id="PF02397">
    <property type="entry name" value="Bac_transf"/>
    <property type="match status" value="1"/>
</dbReference>
<keyword evidence="3" id="KW-0808">Transferase</keyword>
<dbReference type="AlphaFoldDB" id="A0A448TV64"/>